<comment type="catalytic activity">
    <reaction evidence="10">
        <text>2 reduced [2Fe-2S]-[ferredoxin] + NADP(+) + H(+) = 2 oxidized [2Fe-2S]-[ferredoxin] + NADPH</text>
        <dbReference type="Rhea" id="RHEA:20125"/>
        <dbReference type="Rhea" id="RHEA-COMP:10000"/>
        <dbReference type="Rhea" id="RHEA-COMP:10001"/>
        <dbReference type="ChEBI" id="CHEBI:15378"/>
        <dbReference type="ChEBI" id="CHEBI:33737"/>
        <dbReference type="ChEBI" id="CHEBI:33738"/>
        <dbReference type="ChEBI" id="CHEBI:57783"/>
        <dbReference type="ChEBI" id="CHEBI:58349"/>
        <dbReference type="EC" id="1.18.1.2"/>
    </reaction>
</comment>
<dbReference type="OrthoDB" id="289202at2"/>
<dbReference type="RefSeq" id="WP_083167476.1">
    <property type="nucleotide sequence ID" value="NZ_AP022619.1"/>
</dbReference>
<dbReference type="Pfam" id="PF12838">
    <property type="entry name" value="Fer4_7"/>
    <property type="match status" value="1"/>
</dbReference>
<evidence type="ECO:0000256" key="1">
    <source>
        <dbReference type="ARBA" id="ARBA00001974"/>
    </source>
</evidence>
<evidence type="ECO:0000256" key="2">
    <source>
        <dbReference type="ARBA" id="ARBA00013223"/>
    </source>
</evidence>
<protein>
    <recommendedName>
        <fullName evidence="2">ferredoxin--NADP(+) reductase</fullName>
        <ecNumber evidence="2">1.18.1.2</ecNumber>
    </recommendedName>
</protein>
<dbReference type="PROSITE" id="PS00198">
    <property type="entry name" value="4FE4S_FER_1"/>
    <property type="match status" value="1"/>
</dbReference>
<gene>
    <name evidence="12" type="ORF">BST39_01230</name>
</gene>
<feature type="domain" description="4Fe-4S ferredoxin-type" evidence="11">
    <location>
        <begin position="37"/>
        <end position="66"/>
    </location>
</feature>
<dbReference type="InterPro" id="IPR055275">
    <property type="entry name" value="Ferredox_Rdtase"/>
</dbReference>
<dbReference type="PANTHER" id="PTHR48467:SF1">
    <property type="entry name" value="GLUTAMATE SYNTHASE 1 [NADH], CHLOROPLASTIC-LIKE"/>
    <property type="match status" value="1"/>
</dbReference>
<evidence type="ECO:0000256" key="9">
    <source>
        <dbReference type="ARBA" id="ARBA00023014"/>
    </source>
</evidence>
<dbReference type="AlphaFoldDB" id="A0A1X0IHD7"/>
<dbReference type="SUPFAM" id="SSF51971">
    <property type="entry name" value="Nucleotide-binding domain"/>
    <property type="match status" value="1"/>
</dbReference>
<organism evidence="12 13">
    <name type="scientific">Mycobacterium paraseoulense</name>
    <dbReference type="NCBI Taxonomy" id="590652"/>
    <lineage>
        <taxon>Bacteria</taxon>
        <taxon>Bacillati</taxon>
        <taxon>Actinomycetota</taxon>
        <taxon>Actinomycetes</taxon>
        <taxon>Mycobacteriales</taxon>
        <taxon>Mycobacteriaceae</taxon>
        <taxon>Mycobacterium</taxon>
    </lineage>
</organism>
<comment type="caution">
    <text evidence="12">The sequence shown here is derived from an EMBL/GenBank/DDBJ whole genome shotgun (WGS) entry which is preliminary data.</text>
</comment>
<dbReference type="STRING" id="590652.BST39_01230"/>
<evidence type="ECO:0000256" key="10">
    <source>
        <dbReference type="ARBA" id="ARBA00047776"/>
    </source>
</evidence>
<proteinExistence type="predicted"/>
<name>A0A1X0IHD7_9MYCO</name>
<dbReference type="PANTHER" id="PTHR48467">
    <property type="entry name" value="GLUTAMATE SYNTHASE 1 [NADH], CHLOROPLASTIC-LIKE"/>
    <property type="match status" value="1"/>
</dbReference>
<dbReference type="GO" id="GO:0051536">
    <property type="term" value="F:iron-sulfur cluster binding"/>
    <property type="evidence" value="ECO:0007669"/>
    <property type="project" value="UniProtKB-KW"/>
</dbReference>
<dbReference type="Proteomes" id="UP000192513">
    <property type="component" value="Unassembled WGS sequence"/>
</dbReference>
<sequence>MPHVITQSCCNDGSCVFACPVNCIHPTPDEPGFATTEMLYIDPVACVDCGACVSACPVGAIAPDTRLDARQLPFVEINASFYPPRPPGEKLPPTSKLAPVIPAAQVGAGRRPLTVAIVGSGPAAMYAADELLTQERVRVNVFEKLPTPYGLVRAGVAPDHQNTKRVTRLFDRVAGDRRFRFYLNVEVGRHLSHADLLAHHHAVVYAVGAPDDRRLEIGGMGLPGTGTATELVAWINGHPDFADLPVDLGHDRVVIIGNGNVALDVARVLTANPDDLARTDISDRALAAIRASAVREVVVAARRGPAQSAFTLPELIGLTGSSDVVLSAADHELVAADLATVTDSLTKRKLEILSTLGDDSAPAGHGGRPRIRLAYQLTPNRVLGAHRATGVEFTRTGTDELYELGAGLVLTSIGYRGKPIRDLPFDESAAVAPNDGGRVVDPDSGVPVRGAYVAGWIKRGPSGFIGTNKSCSLQTVHALVADFNAGELSDPVAEPDALAELVRARQPDAVDARGWQAIDAAELARGGADGRPRSKFTRVADMLAAAAAAAAEPAPPARRGLLDRLLG</sequence>
<dbReference type="EMBL" id="MVIE01000001">
    <property type="protein sequence ID" value="ORB46473.1"/>
    <property type="molecule type" value="Genomic_DNA"/>
</dbReference>
<dbReference type="Gene3D" id="3.50.50.60">
    <property type="entry name" value="FAD/NAD(P)-binding domain"/>
    <property type="match status" value="1"/>
</dbReference>
<dbReference type="InterPro" id="IPR036188">
    <property type="entry name" value="FAD/NAD-bd_sf"/>
</dbReference>
<dbReference type="Gene3D" id="3.40.50.720">
    <property type="entry name" value="NAD(P)-binding Rossmann-like Domain"/>
    <property type="match status" value="1"/>
</dbReference>
<feature type="domain" description="4Fe-4S ferredoxin-type" evidence="11">
    <location>
        <begin position="1"/>
        <end position="29"/>
    </location>
</feature>
<comment type="cofactor">
    <cofactor evidence="1">
        <name>FAD</name>
        <dbReference type="ChEBI" id="CHEBI:57692"/>
    </cofactor>
</comment>
<dbReference type="InterPro" id="IPR017896">
    <property type="entry name" value="4Fe4S_Fe-S-bd"/>
</dbReference>
<evidence type="ECO:0000259" key="11">
    <source>
        <dbReference type="PROSITE" id="PS51379"/>
    </source>
</evidence>
<reference evidence="12 13" key="1">
    <citation type="submission" date="2017-02" db="EMBL/GenBank/DDBJ databases">
        <title>The new phylogeny of genus Mycobacterium.</title>
        <authorList>
            <person name="Tortoli E."/>
            <person name="Trovato A."/>
            <person name="Cirillo D.M."/>
        </authorList>
    </citation>
    <scope>NUCLEOTIDE SEQUENCE [LARGE SCALE GENOMIC DNA]</scope>
    <source>
        <strain evidence="12 13">DSM 45000</strain>
    </source>
</reference>
<evidence type="ECO:0000313" key="12">
    <source>
        <dbReference type="EMBL" id="ORB46473.1"/>
    </source>
</evidence>
<dbReference type="InterPro" id="IPR023753">
    <property type="entry name" value="FAD/NAD-binding_dom"/>
</dbReference>
<dbReference type="EC" id="1.18.1.2" evidence="2"/>
<keyword evidence="4" id="KW-0479">Metal-binding</keyword>
<dbReference type="GO" id="GO:0004324">
    <property type="term" value="F:ferredoxin-NADP+ reductase activity"/>
    <property type="evidence" value="ECO:0007669"/>
    <property type="project" value="UniProtKB-EC"/>
</dbReference>
<keyword evidence="13" id="KW-1185">Reference proteome</keyword>
<evidence type="ECO:0000256" key="8">
    <source>
        <dbReference type="ARBA" id="ARBA00023004"/>
    </source>
</evidence>
<keyword evidence="7" id="KW-0560">Oxidoreductase</keyword>
<keyword evidence="6" id="KW-0521">NADP</keyword>
<evidence type="ECO:0000256" key="6">
    <source>
        <dbReference type="ARBA" id="ARBA00022857"/>
    </source>
</evidence>
<dbReference type="Gene3D" id="3.30.70.20">
    <property type="match status" value="1"/>
</dbReference>
<keyword evidence="3" id="KW-0285">Flavoprotein</keyword>
<evidence type="ECO:0000256" key="3">
    <source>
        <dbReference type="ARBA" id="ARBA00022630"/>
    </source>
</evidence>
<evidence type="ECO:0000313" key="13">
    <source>
        <dbReference type="Proteomes" id="UP000192513"/>
    </source>
</evidence>
<dbReference type="PRINTS" id="PR00419">
    <property type="entry name" value="ADXRDTASE"/>
</dbReference>
<accession>A0A1X0IHD7</accession>
<dbReference type="SUPFAM" id="SSF54862">
    <property type="entry name" value="4Fe-4S ferredoxins"/>
    <property type="match status" value="1"/>
</dbReference>
<evidence type="ECO:0000256" key="4">
    <source>
        <dbReference type="ARBA" id="ARBA00022723"/>
    </source>
</evidence>
<dbReference type="Pfam" id="PF07992">
    <property type="entry name" value="Pyr_redox_2"/>
    <property type="match status" value="1"/>
</dbReference>
<dbReference type="PROSITE" id="PS51379">
    <property type="entry name" value="4FE4S_FER_2"/>
    <property type="match status" value="2"/>
</dbReference>
<keyword evidence="9" id="KW-0411">Iron-sulfur</keyword>
<dbReference type="InterPro" id="IPR017900">
    <property type="entry name" value="4Fe4S_Fe_S_CS"/>
</dbReference>
<keyword evidence="8" id="KW-0408">Iron</keyword>
<evidence type="ECO:0000256" key="5">
    <source>
        <dbReference type="ARBA" id="ARBA00022827"/>
    </source>
</evidence>
<evidence type="ECO:0000256" key="7">
    <source>
        <dbReference type="ARBA" id="ARBA00023002"/>
    </source>
</evidence>
<keyword evidence="5" id="KW-0274">FAD</keyword>
<dbReference type="GO" id="GO:0046872">
    <property type="term" value="F:metal ion binding"/>
    <property type="evidence" value="ECO:0007669"/>
    <property type="project" value="UniProtKB-KW"/>
</dbReference>